<dbReference type="KEGG" id="cku:UL82_01940"/>
<name>A0A0F6R0R7_9CORY</name>
<dbReference type="AlphaFoldDB" id="A0A0F6R0R7"/>
<dbReference type="EMBL" id="CP011312">
    <property type="protein sequence ID" value="AKE40613.1"/>
    <property type="molecule type" value="Genomic_DNA"/>
</dbReference>
<evidence type="ECO:0000313" key="2">
    <source>
        <dbReference type="Proteomes" id="UP000033457"/>
    </source>
</evidence>
<dbReference type="Proteomes" id="UP000033457">
    <property type="component" value="Chromosome"/>
</dbReference>
<keyword evidence="2" id="KW-1185">Reference proteome</keyword>
<dbReference type="RefSeq" id="WP_046438720.1">
    <property type="nucleotide sequence ID" value="NZ_CP011312.1"/>
</dbReference>
<dbReference type="STRING" id="35755.UL82_01940"/>
<dbReference type="HOGENOM" id="CLU_2878263_0_0_11"/>
<proteinExistence type="predicted"/>
<gene>
    <name evidence="1" type="ORF">UL82_01940</name>
</gene>
<accession>A0A0F6R0R7</accession>
<reference evidence="1 2" key="1">
    <citation type="journal article" date="2015" name="Genome Announc.">
        <title>Complete Genome Sequence of Corynebacterium kutscheri DSM 20755, a Corynebacterial Type Strain with Remarkably Low G+C Content of Chromosomal DNA.</title>
        <authorList>
            <person name="Ruckert C."/>
            <person name="Albersmeier A."/>
            <person name="Winkler A."/>
            <person name="Tauch A."/>
        </authorList>
    </citation>
    <scope>NUCLEOTIDE SEQUENCE [LARGE SCALE GENOMIC DNA]</scope>
    <source>
        <strain evidence="1 2">DSM 20755</strain>
    </source>
</reference>
<sequence>MHEDAGKQKIKVALAVYAQVKLCTYVCKACFGYAAAPFGSPPAAEWDRFYNTNWLAALKTDLI</sequence>
<organism evidence="1 2">
    <name type="scientific">Corynebacterium kutscheri</name>
    <dbReference type="NCBI Taxonomy" id="35755"/>
    <lineage>
        <taxon>Bacteria</taxon>
        <taxon>Bacillati</taxon>
        <taxon>Actinomycetota</taxon>
        <taxon>Actinomycetes</taxon>
        <taxon>Mycobacteriales</taxon>
        <taxon>Corynebacteriaceae</taxon>
        <taxon>Corynebacterium</taxon>
    </lineage>
</organism>
<evidence type="ECO:0000313" key="1">
    <source>
        <dbReference type="EMBL" id="AKE40613.1"/>
    </source>
</evidence>
<protein>
    <submittedName>
        <fullName evidence="1">Uncharacterized protein</fullName>
    </submittedName>
</protein>